<keyword evidence="1" id="KW-1133">Transmembrane helix</keyword>
<evidence type="ECO:0000313" key="3">
    <source>
        <dbReference type="Proteomes" id="UP000033854"/>
    </source>
</evidence>
<dbReference type="Proteomes" id="UP000033854">
    <property type="component" value="Unassembled WGS sequence"/>
</dbReference>
<dbReference type="EMBL" id="LCDA01000010">
    <property type="protein sequence ID" value="KKS42543.1"/>
    <property type="molecule type" value="Genomic_DNA"/>
</dbReference>
<sequence>MLINDYSQQNWDSSSVSSNVSLAEILTAGIIFVLPVIFLLVLATN</sequence>
<protein>
    <submittedName>
        <fullName evidence="2">Uncharacterized protein</fullName>
    </submittedName>
</protein>
<keyword evidence="1" id="KW-0812">Transmembrane</keyword>
<organism evidence="2 3">
    <name type="scientific">Candidatus Collierbacteria bacterium GW2011_GWA2_42_17</name>
    <dbReference type="NCBI Taxonomy" id="1618378"/>
    <lineage>
        <taxon>Bacteria</taxon>
        <taxon>Candidatus Collieribacteriota</taxon>
    </lineage>
</organism>
<reference evidence="2 3" key="1">
    <citation type="journal article" date="2015" name="Nature">
        <title>rRNA introns, odd ribosomes, and small enigmatic genomes across a large radiation of phyla.</title>
        <authorList>
            <person name="Brown C.T."/>
            <person name="Hug L.A."/>
            <person name="Thomas B.C."/>
            <person name="Sharon I."/>
            <person name="Castelle C.J."/>
            <person name="Singh A."/>
            <person name="Wilkins M.J."/>
            <person name="Williams K.H."/>
            <person name="Banfield J.F."/>
        </authorList>
    </citation>
    <scope>NUCLEOTIDE SEQUENCE [LARGE SCALE GENOMIC DNA]</scope>
</reference>
<gene>
    <name evidence="2" type="ORF">UV06_C0010G0003</name>
</gene>
<accession>A0A0G1BYP2</accession>
<evidence type="ECO:0000313" key="2">
    <source>
        <dbReference type="EMBL" id="KKS42543.1"/>
    </source>
</evidence>
<evidence type="ECO:0000256" key="1">
    <source>
        <dbReference type="SAM" id="Phobius"/>
    </source>
</evidence>
<proteinExistence type="predicted"/>
<dbReference type="AlphaFoldDB" id="A0A0G1BYP2"/>
<feature type="transmembrane region" description="Helical" evidence="1">
    <location>
        <begin position="20"/>
        <end position="43"/>
    </location>
</feature>
<name>A0A0G1BYP2_9BACT</name>
<keyword evidence="1" id="KW-0472">Membrane</keyword>
<comment type="caution">
    <text evidence="2">The sequence shown here is derived from an EMBL/GenBank/DDBJ whole genome shotgun (WGS) entry which is preliminary data.</text>
</comment>